<feature type="compositionally biased region" description="Basic and acidic residues" evidence="1">
    <location>
        <begin position="364"/>
        <end position="381"/>
    </location>
</feature>
<dbReference type="InterPro" id="IPR042565">
    <property type="entry name" value="T7SS_EssB_C"/>
</dbReference>
<protein>
    <submittedName>
        <fullName evidence="3">Type VII secretion protein EssB</fullName>
    </submittedName>
</protein>
<dbReference type="Proteomes" id="UP000183918">
    <property type="component" value="Unassembled WGS sequence"/>
</dbReference>
<dbReference type="AlphaFoldDB" id="A0A1H3JGY3"/>
<dbReference type="Gene3D" id="1.10.510.10">
    <property type="entry name" value="Transferase(Phosphotransferase) domain 1"/>
    <property type="match status" value="1"/>
</dbReference>
<proteinExistence type="predicted"/>
<feature type="compositionally biased region" description="Polar residues" evidence="1">
    <location>
        <begin position="390"/>
        <end position="399"/>
    </location>
</feature>
<dbReference type="EMBL" id="FNPG01000016">
    <property type="protein sequence ID" value="SDY38678.1"/>
    <property type="molecule type" value="Genomic_DNA"/>
</dbReference>
<gene>
    <name evidence="3" type="ORF">SAMN02910414_01437</name>
</gene>
<sequence>MERKIETEQIKKSKMNANSIYDYARITVKNRNFVDVTIQEDDEDLIQKFDLTRLTSLKKIRSEKYDIIINILIKVGNLLDDYKKLLFYLEPANLFFNNDGTLKVKNRDVRETTDIKEEVIEENFLREYKAVVCCALIGKYSFKDYIEGGEDLFSKNTISEKIYSLKTPEEIQEYLDHLKTEYLNNESKTKITVNKTKNTVMRVMTCVLAICTLGLGIYGGRVHFVEQPYKDAIIKADNAYIQNDDVKLIESLKKVSVNKLDKNHKYVLALAYLQSENLSSKQKKNIKKNITLNSNNKYLEYWIQIGRLQINDAKDLAMQMSDEELLLYAYLKEKAKVEDDTKLSGDEKSSKLKDLDGKIKEISEKYKANDKKDSNDSDKKNSSNQDNASGDNSVANQGNGEVLEDASPNN</sequence>
<accession>A0A1H3JGY3</accession>
<dbReference type="RefSeq" id="WP_074717515.1">
    <property type="nucleotide sequence ID" value="NZ_FNPG01000016.1"/>
</dbReference>
<keyword evidence="2" id="KW-0472">Membrane</keyword>
<dbReference type="Gene3D" id="1.25.40.680">
    <property type="entry name" value="Type VII secretion system EssB, C-terminal-like domain"/>
    <property type="match status" value="1"/>
</dbReference>
<dbReference type="InterPro" id="IPR018778">
    <property type="entry name" value="T7SS_EssB"/>
</dbReference>
<dbReference type="eggNOG" id="COG4499">
    <property type="taxonomic scope" value="Bacteria"/>
</dbReference>
<feature type="transmembrane region" description="Helical" evidence="2">
    <location>
        <begin position="200"/>
        <end position="220"/>
    </location>
</feature>
<dbReference type="OrthoDB" id="4975281at2"/>
<evidence type="ECO:0000256" key="2">
    <source>
        <dbReference type="SAM" id="Phobius"/>
    </source>
</evidence>
<dbReference type="Pfam" id="PF10140">
    <property type="entry name" value="YukC"/>
    <property type="match status" value="1"/>
</dbReference>
<keyword evidence="4" id="KW-1185">Reference proteome</keyword>
<evidence type="ECO:0000313" key="3">
    <source>
        <dbReference type="EMBL" id="SDY38678.1"/>
    </source>
</evidence>
<evidence type="ECO:0000313" key="4">
    <source>
        <dbReference type="Proteomes" id="UP000183918"/>
    </source>
</evidence>
<evidence type="ECO:0000256" key="1">
    <source>
        <dbReference type="SAM" id="MobiDB-lite"/>
    </source>
</evidence>
<dbReference type="STRING" id="1122142.SAMN02910414_01437"/>
<keyword evidence="2" id="KW-0812">Transmembrane</keyword>
<reference evidence="3 4" key="1">
    <citation type="submission" date="2016-10" db="EMBL/GenBank/DDBJ databases">
        <authorList>
            <person name="de Groot N.N."/>
        </authorList>
    </citation>
    <scope>NUCLEOTIDE SEQUENCE [LARGE SCALE GENOMIC DNA]</scope>
    <source>
        <strain evidence="3 4">DSM 14045</strain>
    </source>
</reference>
<keyword evidence="2" id="KW-1133">Transmembrane helix</keyword>
<name>A0A1H3JGY3_9FIRM</name>
<organism evidence="3 4">
    <name type="scientific">Lachnobacterium bovis DSM 14045</name>
    <dbReference type="NCBI Taxonomy" id="1122142"/>
    <lineage>
        <taxon>Bacteria</taxon>
        <taxon>Bacillati</taxon>
        <taxon>Bacillota</taxon>
        <taxon>Clostridia</taxon>
        <taxon>Lachnospirales</taxon>
        <taxon>Lachnospiraceae</taxon>
        <taxon>Lachnobacterium</taxon>
    </lineage>
</organism>
<feature type="region of interest" description="Disordered" evidence="1">
    <location>
        <begin position="364"/>
        <end position="410"/>
    </location>
</feature>